<comment type="caution">
    <text evidence="1">The sequence shown here is derived from an EMBL/GenBank/DDBJ whole genome shotgun (WGS) entry which is preliminary data.</text>
</comment>
<name>A0A5B0M0E1_PUCGR</name>
<gene>
    <name evidence="1" type="ORF">PGTUg99_007410</name>
</gene>
<dbReference type="EMBL" id="VDEP01000488">
    <property type="protein sequence ID" value="KAA1070031.1"/>
    <property type="molecule type" value="Genomic_DNA"/>
</dbReference>
<feature type="non-terminal residue" evidence="1">
    <location>
        <position position="99"/>
    </location>
</feature>
<accession>A0A5B0M0E1</accession>
<reference evidence="1 2" key="1">
    <citation type="submission" date="2019-05" db="EMBL/GenBank/DDBJ databases">
        <title>Emergence of the Ug99 lineage of the wheat stem rust pathogen through somatic hybridization.</title>
        <authorList>
            <person name="Li F."/>
            <person name="Upadhyaya N.M."/>
            <person name="Sperschneider J."/>
            <person name="Matny O."/>
            <person name="Nguyen-Phuc H."/>
            <person name="Mago R."/>
            <person name="Raley C."/>
            <person name="Miller M.E."/>
            <person name="Silverstein K.A.T."/>
            <person name="Henningsen E."/>
            <person name="Hirsch C.D."/>
            <person name="Visser B."/>
            <person name="Pretorius Z.A."/>
            <person name="Steffenson B.J."/>
            <person name="Schwessinger B."/>
            <person name="Dodds P.N."/>
            <person name="Figueroa M."/>
        </authorList>
    </citation>
    <scope>NUCLEOTIDE SEQUENCE [LARGE SCALE GENOMIC DNA]</scope>
    <source>
        <strain evidence="1 2">Ug99</strain>
    </source>
</reference>
<evidence type="ECO:0000313" key="2">
    <source>
        <dbReference type="Proteomes" id="UP000325313"/>
    </source>
</evidence>
<evidence type="ECO:0000313" key="1">
    <source>
        <dbReference type="EMBL" id="KAA1070031.1"/>
    </source>
</evidence>
<dbReference type="Proteomes" id="UP000325313">
    <property type="component" value="Unassembled WGS sequence"/>
</dbReference>
<proteinExistence type="predicted"/>
<dbReference type="AlphaFoldDB" id="A0A5B0M0E1"/>
<sequence length="99" mass="11108">MGCDWPDKCLKLNSLETLNVYQTLMCLASTEPSTNTRLAQNSSLSKRVVRNLESMPRHVVLLLVKCANKLLGSSVNLERLVVFGEIDVFSELPAKFLRL</sequence>
<protein>
    <submittedName>
        <fullName evidence="1">Uncharacterized protein</fullName>
    </submittedName>
</protein>
<organism evidence="1 2">
    <name type="scientific">Puccinia graminis f. sp. tritici</name>
    <dbReference type="NCBI Taxonomy" id="56615"/>
    <lineage>
        <taxon>Eukaryota</taxon>
        <taxon>Fungi</taxon>
        <taxon>Dikarya</taxon>
        <taxon>Basidiomycota</taxon>
        <taxon>Pucciniomycotina</taxon>
        <taxon>Pucciniomycetes</taxon>
        <taxon>Pucciniales</taxon>
        <taxon>Pucciniaceae</taxon>
        <taxon>Puccinia</taxon>
    </lineage>
</organism>